<comment type="caution">
    <text evidence="1">The sequence shown here is derived from an EMBL/GenBank/DDBJ whole genome shotgun (WGS) entry which is preliminary data.</text>
</comment>
<dbReference type="EMBL" id="LAZR01055357">
    <property type="protein sequence ID" value="KKK76546.1"/>
    <property type="molecule type" value="Genomic_DNA"/>
</dbReference>
<dbReference type="AlphaFoldDB" id="A0A0F9AWE4"/>
<feature type="non-terminal residue" evidence="1">
    <location>
        <position position="35"/>
    </location>
</feature>
<gene>
    <name evidence="1" type="ORF">LCGC14_2862530</name>
</gene>
<organism evidence="1">
    <name type="scientific">marine sediment metagenome</name>
    <dbReference type="NCBI Taxonomy" id="412755"/>
    <lineage>
        <taxon>unclassified sequences</taxon>
        <taxon>metagenomes</taxon>
        <taxon>ecological metagenomes</taxon>
    </lineage>
</organism>
<reference evidence="1" key="1">
    <citation type="journal article" date="2015" name="Nature">
        <title>Complex archaea that bridge the gap between prokaryotes and eukaryotes.</title>
        <authorList>
            <person name="Spang A."/>
            <person name="Saw J.H."/>
            <person name="Jorgensen S.L."/>
            <person name="Zaremba-Niedzwiedzka K."/>
            <person name="Martijn J."/>
            <person name="Lind A.E."/>
            <person name="van Eijk R."/>
            <person name="Schleper C."/>
            <person name="Guy L."/>
            <person name="Ettema T.J."/>
        </authorList>
    </citation>
    <scope>NUCLEOTIDE SEQUENCE</scope>
</reference>
<evidence type="ECO:0000313" key="1">
    <source>
        <dbReference type="EMBL" id="KKK76546.1"/>
    </source>
</evidence>
<accession>A0A0F9AWE4</accession>
<proteinExistence type="predicted"/>
<name>A0A0F9AWE4_9ZZZZ</name>
<sequence length="35" mass="4186">MLWKRRLLAREKGNFDMIRETITECVDNEKCPECG</sequence>
<protein>
    <submittedName>
        <fullName evidence="1">Uncharacterized protein</fullName>
    </submittedName>
</protein>